<comment type="subunit">
    <text evidence="8 10">Heterodimer of an alpha and a beta chain.</text>
</comment>
<dbReference type="GO" id="GO:0005829">
    <property type="term" value="C:cytosol"/>
    <property type="evidence" value="ECO:0007669"/>
    <property type="project" value="TreeGrafter"/>
</dbReference>
<dbReference type="InterPro" id="IPR020816">
    <property type="entry name" value="Histone-like_DNA-bd_CS"/>
</dbReference>
<keyword evidence="12" id="KW-1185">Reference proteome</keyword>
<dbReference type="Pfam" id="PF00216">
    <property type="entry name" value="Bac_DNA_binding"/>
    <property type="match status" value="1"/>
</dbReference>
<dbReference type="RefSeq" id="WP_345419005.1">
    <property type="nucleotide sequence ID" value="NZ_AP031496.1"/>
</dbReference>
<dbReference type="InterPro" id="IPR010992">
    <property type="entry name" value="IHF-like_DNA-bd_dom_sf"/>
</dbReference>
<comment type="similarity">
    <text evidence="1 8 9">Belongs to the bacterial histone-like protein family.</text>
</comment>
<evidence type="ECO:0000256" key="8">
    <source>
        <dbReference type="HAMAP-Rule" id="MF_00381"/>
    </source>
</evidence>
<dbReference type="GO" id="GO:0003677">
    <property type="term" value="F:DNA binding"/>
    <property type="evidence" value="ECO:0007669"/>
    <property type="project" value="UniProtKB-UniRule"/>
</dbReference>
<dbReference type="EMBL" id="BAABLX010000007">
    <property type="protein sequence ID" value="GAA4937015.1"/>
    <property type="molecule type" value="Genomic_DNA"/>
</dbReference>
<dbReference type="PROSITE" id="PS00045">
    <property type="entry name" value="HISTONE_LIKE"/>
    <property type="match status" value="1"/>
</dbReference>
<dbReference type="PRINTS" id="PR01727">
    <property type="entry name" value="DNABINDINGHU"/>
</dbReference>
<evidence type="ECO:0000256" key="5">
    <source>
        <dbReference type="ARBA" id="ARBA00023125"/>
    </source>
</evidence>
<evidence type="ECO:0000256" key="1">
    <source>
        <dbReference type="ARBA" id="ARBA00010529"/>
    </source>
</evidence>
<organism evidence="11 12">
    <name type="scientific">Halioxenophilus aromaticivorans</name>
    <dbReference type="NCBI Taxonomy" id="1306992"/>
    <lineage>
        <taxon>Bacteria</taxon>
        <taxon>Pseudomonadati</taxon>
        <taxon>Pseudomonadota</taxon>
        <taxon>Gammaproteobacteria</taxon>
        <taxon>Alteromonadales</taxon>
        <taxon>Alteromonadaceae</taxon>
        <taxon>Halioxenophilus</taxon>
    </lineage>
</organism>
<evidence type="ECO:0000313" key="11">
    <source>
        <dbReference type="EMBL" id="GAA4937015.1"/>
    </source>
</evidence>
<evidence type="ECO:0000256" key="9">
    <source>
        <dbReference type="RuleBase" id="RU003939"/>
    </source>
</evidence>
<keyword evidence="7 8" id="KW-0233">DNA recombination</keyword>
<dbReference type="SMART" id="SM00411">
    <property type="entry name" value="BHL"/>
    <property type="match status" value="1"/>
</dbReference>
<protein>
    <recommendedName>
        <fullName evidence="2 8">Integration host factor subunit beta</fullName>
        <shortName evidence="8">IHF-beta</shortName>
    </recommendedName>
</protein>
<dbReference type="CDD" id="cd13836">
    <property type="entry name" value="IHF_B"/>
    <property type="match status" value="1"/>
</dbReference>
<evidence type="ECO:0000256" key="10">
    <source>
        <dbReference type="RuleBase" id="RU003941"/>
    </source>
</evidence>
<gene>
    <name evidence="8 11" type="primary">ihfB</name>
    <name evidence="8" type="synonym">himD</name>
    <name evidence="11" type="ORF">GCM10025791_13440</name>
</gene>
<dbReference type="PANTHER" id="PTHR33175:SF5">
    <property type="entry name" value="INTEGRATION HOST FACTOR SUBUNIT BETA"/>
    <property type="match status" value="1"/>
</dbReference>
<dbReference type="FunFam" id="4.10.520.10:FF:000003">
    <property type="entry name" value="Integration host factor subunit beta"/>
    <property type="match status" value="1"/>
</dbReference>
<evidence type="ECO:0000256" key="7">
    <source>
        <dbReference type="ARBA" id="ARBA00023172"/>
    </source>
</evidence>
<dbReference type="InterPro" id="IPR000119">
    <property type="entry name" value="Hist_DNA-bd"/>
</dbReference>
<sequence length="94" mass="10835">MTKSELIERIADRQDQLSAKDVELAVKLILEYMSRMLAAGDRIEVRGFGSFSLHYREPRMGRNPKTGEPVELEGKYVPHFKPGKEMRDRVNDSI</sequence>
<dbReference type="GO" id="GO:0005694">
    <property type="term" value="C:chromosome"/>
    <property type="evidence" value="ECO:0007669"/>
    <property type="project" value="InterPro"/>
</dbReference>
<comment type="caution">
    <text evidence="11">The sequence shown here is derived from an EMBL/GenBank/DDBJ whole genome shotgun (WGS) entry which is preliminary data.</text>
</comment>
<evidence type="ECO:0000313" key="12">
    <source>
        <dbReference type="Proteomes" id="UP001409585"/>
    </source>
</evidence>
<keyword evidence="6 8" id="KW-0804">Transcription</keyword>
<dbReference type="HAMAP" id="MF_00381">
    <property type="entry name" value="IHF_beta"/>
    <property type="match status" value="1"/>
</dbReference>
<dbReference type="GO" id="GO:0006310">
    <property type="term" value="P:DNA recombination"/>
    <property type="evidence" value="ECO:0007669"/>
    <property type="project" value="UniProtKB-UniRule"/>
</dbReference>
<keyword evidence="5 8" id="KW-0238">DNA-binding</keyword>
<keyword evidence="3 8" id="KW-0810">Translation regulation</keyword>
<dbReference type="GO" id="GO:0006355">
    <property type="term" value="P:regulation of DNA-templated transcription"/>
    <property type="evidence" value="ECO:0007669"/>
    <property type="project" value="UniProtKB-UniRule"/>
</dbReference>
<reference evidence="12" key="1">
    <citation type="journal article" date="2019" name="Int. J. Syst. Evol. Microbiol.">
        <title>The Global Catalogue of Microorganisms (GCM) 10K type strain sequencing project: providing services to taxonomists for standard genome sequencing and annotation.</title>
        <authorList>
            <consortium name="The Broad Institute Genomics Platform"/>
            <consortium name="The Broad Institute Genome Sequencing Center for Infectious Disease"/>
            <person name="Wu L."/>
            <person name="Ma J."/>
        </authorList>
    </citation>
    <scope>NUCLEOTIDE SEQUENCE [LARGE SCALE GENOMIC DNA]</scope>
    <source>
        <strain evidence="12">JCM 19134</strain>
    </source>
</reference>
<evidence type="ECO:0000256" key="2">
    <source>
        <dbReference type="ARBA" id="ARBA00018700"/>
    </source>
</evidence>
<dbReference type="NCBIfam" id="NF001222">
    <property type="entry name" value="PRK00199.1"/>
    <property type="match status" value="1"/>
</dbReference>
<dbReference type="PANTHER" id="PTHR33175">
    <property type="entry name" value="DNA-BINDING PROTEIN HU"/>
    <property type="match status" value="1"/>
</dbReference>
<dbReference type="AlphaFoldDB" id="A0AAV3U060"/>
<name>A0AAV3U060_9ALTE</name>
<dbReference type="Gene3D" id="4.10.520.10">
    <property type="entry name" value="IHF-like DNA-binding proteins"/>
    <property type="match status" value="1"/>
</dbReference>
<dbReference type="NCBIfam" id="TIGR00988">
    <property type="entry name" value="hip"/>
    <property type="match status" value="1"/>
</dbReference>
<dbReference type="InterPro" id="IPR005685">
    <property type="entry name" value="IHF_beta"/>
</dbReference>
<proteinExistence type="inferred from homology"/>
<keyword evidence="4 8" id="KW-0805">Transcription regulation</keyword>
<dbReference type="Proteomes" id="UP001409585">
    <property type="component" value="Unassembled WGS sequence"/>
</dbReference>
<dbReference type="GO" id="GO:0030527">
    <property type="term" value="F:structural constituent of chromatin"/>
    <property type="evidence" value="ECO:0007669"/>
    <property type="project" value="InterPro"/>
</dbReference>
<comment type="function">
    <text evidence="8 10">This protein is one of the two subunits of integration host factor, a specific DNA-binding protein that functions in genetic recombination as well as in transcriptional and translational control.</text>
</comment>
<dbReference type="GO" id="GO:0006417">
    <property type="term" value="P:regulation of translation"/>
    <property type="evidence" value="ECO:0007669"/>
    <property type="project" value="UniProtKB-UniRule"/>
</dbReference>
<evidence type="ECO:0000256" key="3">
    <source>
        <dbReference type="ARBA" id="ARBA00022845"/>
    </source>
</evidence>
<accession>A0AAV3U060</accession>
<dbReference type="SUPFAM" id="SSF47729">
    <property type="entry name" value="IHF-like DNA-binding proteins"/>
    <property type="match status" value="1"/>
</dbReference>
<evidence type="ECO:0000256" key="6">
    <source>
        <dbReference type="ARBA" id="ARBA00023163"/>
    </source>
</evidence>
<evidence type="ECO:0000256" key="4">
    <source>
        <dbReference type="ARBA" id="ARBA00023015"/>
    </source>
</evidence>